<feature type="chain" id="PRO_5017674750" evidence="2">
    <location>
        <begin position="22"/>
        <end position="395"/>
    </location>
</feature>
<keyword evidence="1" id="KW-0812">Transmembrane</keyword>
<evidence type="ECO:0000256" key="1">
    <source>
        <dbReference type="SAM" id="Phobius"/>
    </source>
</evidence>
<proteinExistence type="predicted"/>
<organism evidence="3 4">
    <name type="scientific">Coleophoma cylindrospora</name>
    <dbReference type="NCBI Taxonomy" id="1849047"/>
    <lineage>
        <taxon>Eukaryota</taxon>
        <taxon>Fungi</taxon>
        <taxon>Dikarya</taxon>
        <taxon>Ascomycota</taxon>
        <taxon>Pezizomycotina</taxon>
        <taxon>Leotiomycetes</taxon>
        <taxon>Helotiales</taxon>
        <taxon>Dermateaceae</taxon>
        <taxon>Coleophoma</taxon>
    </lineage>
</organism>
<keyword evidence="2" id="KW-0732">Signal</keyword>
<dbReference type="EMBL" id="PDLM01000013">
    <property type="protein sequence ID" value="RDW63315.1"/>
    <property type="molecule type" value="Genomic_DNA"/>
</dbReference>
<feature type="transmembrane region" description="Helical" evidence="1">
    <location>
        <begin position="314"/>
        <end position="337"/>
    </location>
</feature>
<gene>
    <name evidence="3" type="ORF">BP6252_10860</name>
</gene>
<feature type="signal peptide" evidence="2">
    <location>
        <begin position="1"/>
        <end position="21"/>
    </location>
</feature>
<accession>A0A3D8QND6</accession>
<evidence type="ECO:0000256" key="2">
    <source>
        <dbReference type="SAM" id="SignalP"/>
    </source>
</evidence>
<comment type="caution">
    <text evidence="3">The sequence shown here is derived from an EMBL/GenBank/DDBJ whole genome shotgun (WGS) entry which is preliminary data.</text>
</comment>
<dbReference type="AlphaFoldDB" id="A0A3D8QND6"/>
<feature type="transmembrane region" description="Helical" evidence="1">
    <location>
        <begin position="343"/>
        <end position="366"/>
    </location>
</feature>
<protein>
    <submittedName>
        <fullName evidence="3">Uncharacterized protein</fullName>
    </submittedName>
</protein>
<keyword evidence="4" id="KW-1185">Reference proteome</keyword>
<keyword evidence="1" id="KW-0472">Membrane</keyword>
<keyword evidence="1" id="KW-1133">Transmembrane helix</keyword>
<feature type="transmembrane region" description="Helical" evidence="1">
    <location>
        <begin position="191"/>
        <end position="211"/>
    </location>
</feature>
<sequence length="395" mass="43297">MRSISFKVVISFLYLASTTVAEYPEYDYSNEASVPGGSGNVSQNQAVLHPLKYESWYRDFAAELDLISRSVCNLSLAAYRGDQNARATLGPVHDYCWSHADCLLSTVSEHVKASFGGTSILLGLAPTTLSVLGPSVAEMALLSLHRPGLSLLLSLGAPAVFPGRFLLWNDPLRANEASTGAFIIRPFSKKYAILVSVIQYLVAATACGNILHATYAIGLRSIVSWDCRASYWPLIWVVVSLVIHFTATASLRAAIKRKTDITTPRRQQYISEPPNEGQRPNMTGVMTAIHNEVTPSANIDWQVSDLYDVRLGPLAVVLQYTGAFVSVCHLMFGTLLFSSLQFIGVGDAVILIMRLIASATFCRIVLQFEMGGLIRVDEKRVYKGIVQAEEVNKQE</sequence>
<evidence type="ECO:0000313" key="3">
    <source>
        <dbReference type="EMBL" id="RDW63315.1"/>
    </source>
</evidence>
<name>A0A3D8QND6_9HELO</name>
<feature type="transmembrane region" description="Helical" evidence="1">
    <location>
        <begin position="231"/>
        <end position="255"/>
    </location>
</feature>
<reference evidence="3 4" key="1">
    <citation type="journal article" date="2018" name="IMA Fungus">
        <title>IMA Genome-F 9: Draft genome sequence of Annulohypoxylon stygium, Aspergillus mulundensis, Berkeleyomyces basicola (syn. Thielaviopsis basicola), Ceratocystis smalleyi, two Cercospora beticola strains, Coleophoma cylindrospora, Fusarium fracticaudum, Phialophora cf. hyalina, and Morchella septimelata.</title>
        <authorList>
            <person name="Wingfield B.D."/>
            <person name="Bills G.F."/>
            <person name="Dong Y."/>
            <person name="Huang W."/>
            <person name="Nel W.J."/>
            <person name="Swalarsk-Parry B.S."/>
            <person name="Vaghefi N."/>
            <person name="Wilken P.M."/>
            <person name="An Z."/>
            <person name="de Beer Z.W."/>
            <person name="De Vos L."/>
            <person name="Chen L."/>
            <person name="Duong T.A."/>
            <person name="Gao Y."/>
            <person name="Hammerbacher A."/>
            <person name="Kikkert J.R."/>
            <person name="Li Y."/>
            <person name="Li H."/>
            <person name="Li K."/>
            <person name="Li Q."/>
            <person name="Liu X."/>
            <person name="Ma X."/>
            <person name="Naidoo K."/>
            <person name="Pethybridge S.J."/>
            <person name="Sun J."/>
            <person name="Steenkamp E.T."/>
            <person name="van der Nest M.A."/>
            <person name="van Wyk S."/>
            <person name="Wingfield M.J."/>
            <person name="Xiong C."/>
            <person name="Yue Q."/>
            <person name="Zhang X."/>
        </authorList>
    </citation>
    <scope>NUCLEOTIDE SEQUENCE [LARGE SCALE GENOMIC DNA]</scope>
    <source>
        <strain evidence="3 4">BP6252</strain>
    </source>
</reference>
<evidence type="ECO:0000313" key="4">
    <source>
        <dbReference type="Proteomes" id="UP000256645"/>
    </source>
</evidence>
<dbReference type="OrthoDB" id="3009728at2759"/>
<dbReference type="Proteomes" id="UP000256645">
    <property type="component" value="Unassembled WGS sequence"/>
</dbReference>